<dbReference type="Proteomes" id="UP000243799">
    <property type="component" value="Unassembled WGS sequence"/>
</dbReference>
<evidence type="ECO:0000256" key="1">
    <source>
        <dbReference type="SAM" id="MobiDB-lite"/>
    </source>
</evidence>
<keyword evidence="4" id="KW-1185">Reference proteome</keyword>
<evidence type="ECO:0000313" key="4">
    <source>
        <dbReference type="Proteomes" id="UP000243799"/>
    </source>
</evidence>
<gene>
    <name evidence="3" type="ORF">SAMN05216266_12089</name>
</gene>
<feature type="transmembrane region" description="Helical" evidence="2">
    <location>
        <begin position="12"/>
        <end position="35"/>
    </location>
</feature>
<protein>
    <submittedName>
        <fullName evidence="3">Uncharacterized protein</fullName>
    </submittedName>
</protein>
<dbReference type="AlphaFoldDB" id="A0A1I1C8D0"/>
<dbReference type="STRING" id="490629.SAMN05216266_12089"/>
<feature type="region of interest" description="Disordered" evidence="1">
    <location>
        <begin position="85"/>
        <end position="104"/>
    </location>
</feature>
<evidence type="ECO:0000256" key="2">
    <source>
        <dbReference type="SAM" id="Phobius"/>
    </source>
</evidence>
<evidence type="ECO:0000313" key="3">
    <source>
        <dbReference type="EMBL" id="SFB57000.1"/>
    </source>
</evidence>
<keyword evidence="2" id="KW-0812">Transmembrane</keyword>
<sequence>MVVALAAETKTIWWITLGLGAVVAVVVVALLHALLRAVKQVERNVIVLWNTATSVARNTATSWQLASTGEALDAIKTEAMRHDALLSTDGRSRQEPLNRTESWS</sequence>
<organism evidence="3 4">
    <name type="scientific">Amycolatopsis marina</name>
    <dbReference type="NCBI Taxonomy" id="490629"/>
    <lineage>
        <taxon>Bacteria</taxon>
        <taxon>Bacillati</taxon>
        <taxon>Actinomycetota</taxon>
        <taxon>Actinomycetes</taxon>
        <taxon>Pseudonocardiales</taxon>
        <taxon>Pseudonocardiaceae</taxon>
        <taxon>Amycolatopsis</taxon>
    </lineage>
</organism>
<feature type="compositionally biased region" description="Basic and acidic residues" evidence="1">
    <location>
        <begin position="85"/>
        <end position="98"/>
    </location>
</feature>
<keyword evidence="2" id="KW-1133">Transmembrane helix</keyword>
<proteinExistence type="predicted"/>
<dbReference type="OrthoDB" id="5192521at2"/>
<dbReference type="RefSeq" id="WP_091677029.1">
    <property type="nucleotide sequence ID" value="NZ_FOKG01000020.1"/>
</dbReference>
<accession>A0A1I1C8D0</accession>
<reference evidence="4" key="1">
    <citation type="submission" date="2016-10" db="EMBL/GenBank/DDBJ databases">
        <authorList>
            <person name="Varghese N."/>
            <person name="Submissions S."/>
        </authorList>
    </citation>
    <scope>NUCLEOTIDE SEQUENCE [LARGE SCALE GENOMIC DNA]</scope>
    <source>
        <strain evidence="4">CGMCC 4.3568</strain>
    </source>
</reference>
<keyword evidence="2" id="KW-0472">Membrane</keyword>
<name>A0A1I1C8D0_9PSEU</name>
<dbReference type="EMBL" id="FOKG01000020">
    <property type="protein sequence ID" value="SFB57000.1"/>
    <property type="molecule type" value="Genomic_DNA"/>
</dbReference>